<evidence type="ECO:0000313" key="2">
    <source>
        <dbReference type="Proteomes" id="UP000198802"/>
    </source>
</evidence>
<name>A0A0S4QVZ8_9ACTN</name>
<accession>A0A0S4QVZ8</accession>
<proteinExistence type="predicted"/>
<reference evidence="2" key="1">
    <citation type="submission" date="2015-11" db="EMBL/GenBank/DDBJ databases">
        <authorList>
            <person name="Varghese N."/>
        </authorList>
    </citation>
    <scope>NUCLEOTIDE SEQUENCE [LARGE SCALE GENOMIC DNA]</scope>
    <source>
        <strain evidence="2">DSM 45899</strain>
    </source>
</reference>
<keyword evidence="2" id="KW-1185">Reference proteome</keyword>
<dbReference type="Proteomes" id="UP000198802">
    <property type="component" value="Unassembled WGS sequence"/>
</dbReference>
<dbReference type="RefSeq" id="WP_091284146.1">
    <property type="nucleotide sequence ID" value="NZ_FAOZ01000032.1"/>
</dbReference>
<dbReference type="AlphaFoldDB" id="A0A0S4QVZ8"/>
<organism evidence="1 2">
    <name type="scientific">Parafrankia irregularis</name>
    <dbReference type="NCBI Taxonomy" id="795642"/>
    <lineage>
        <taxon>Bacteria</taxon>
        <taxon>Bacillati</taxon>
        <taxon>Actinomycetota</taxon>
        <taxon>Actinomycetes</taxon>
        <taxon>Frankiales</taxon>
        <taxon>Frankiaceae</taxon>
        <taxon>Parafrankia</taxon>
    </lineage>
</organism>
<gene>
    <name evidence="1" type="ORF">Ga0074812_1322</name>
</gene>
<sequence>MRLDTGYQQGKWSRVDTVNATVTRLGAWCDYVPESDPRVLRFRVEEFAVLSDGRRLALTTDRGWSSSLAGSPTTDDAWSYLTLADVTETVLVVVGPDEGDEAAGAHPWVLFAQRLRAQDVDTTPEALRDLPYEVVLSERLQAKLSGS</sequence>
<protein>
    <submittedName>
        <fullName evidence="1">Uncharacterized protein</fullName>
    </submittedName>
</protein>
<dbReference type="EMBL" id="FAOZ01000032">
    <property type="protein sequence ID" value="CUU59797.1"/>
    <property type="molecule type" value="Genomic_DNA"/>
</dbReference>
<evidence type="ECO:0000313" key="1">
    <source>
        <dbReference type="EMBL" id="CUU59797.1"/>
    </source>
</evidence>